<evidence type="ECO:0000256" key="1">
    <source>
        <dbReference type="ARBA" id="ARBA00009743"/>
    </source>
</evidence>
<dbReference type="Gene3D" id="3.20.20.70">
    <property type="entry name" value="Aldolase class I"/>
    <property type="match status" value="1"/>
</dbReference>
<evidence type="ECO:0000256" key="4">
    <source>
        <dbReference type="ARBA" id="ARBA00023180"/>
    </source>
</evidence>
<dbReference type="GO" id="GO:0016139">
    <property type="term" value="P:glycoside catabolic process"/>
    <property type="evidence" value="ECO:0007669"/>
    <property type="project" value="TreeGrafter"/>
</dbReference>
<dbReference type="AlphaFoldDB" id="A0A8X8BRP2"/>
<comment type="caution">
    <text evidence="8">The sequence shown here is derived from an EMBL/GenBank/DDBJ whole genome shotgun (WGS) entry which is preliminary data.</text>
</comment>
<dbReference type="CDD" id="cd14792">
    <property type="entry name" value="GH27"/>
    <property type="match status" value="1"/>
</dbReference>
<dbReference type="SUPFAM" id="SSF51011">
    <property type="entry name" value="Glycosyl hydrolase domain"/>
    <property type="match status" value="1"/>
</dbReference>
<dbReference type="PANTHER" id="PTHR11452">
    <property type="entry name" value="ALPHA-GALACTOSIDASE/ALPHA-N-ACETYLGALACTOSAMINIDASE"/>
    <property type="match status" value="1"/>
</dbReference>
<protein>
    <recommendedName>
        <fullName evidence="6">Alpha-galactosidase</fullName>
        <ecNumber evidence="6">3.2.1.-</ecNumber>
    </recommendedName>
</protein>
<evidence type="ECO:0000256" key="5">
    <source>
        <dbReference type="ARBA" id="ARBA00023295"/>
    </source>
</evidence>
<evidence type="ECO:0000256" key="2">
    <source>
        <dbReference type="ARBA" id="ARBA00022801"/>
    </source>
</evidence>
<evidence type="ECO:0000259" key="7">
    <source>
        <dbReference type="Pfam" id="PF17450"/>
    </source>
</evidence>
<dbReference type="InterPro" id="IPR013780">
    <property type="entry name" value="Glyco_hydro_b"/>
</dbReference>
<keyword evidence="5 6" id="KW-0326">Glycosidase</keyword>
<accession>A0A8X8BRP2</accession>
<dbReference type="InterPro" id="IPR035373">
    <property type="entry name" value="Melibiase/NAGA_C"/>
</dbReference>
<dbReference type="EMBL" id="JAATIS010003638">
    <property type="protein sequence ID" value="KAG2464489.1"/>
    <property type="molecule type" value="Genomic_DNA"/>
</dbReference>
<dbReference type="EC" id="3.2.1.-" evidence="6"/>
<dbReference type="SUPFAM" id="SSF51445">
    <property type="entry name" value="(Trans)glycosidases"/>
    <property type="match status" value="1"/>
</dbReference>
<dbReference type="GO" id="GO:0005737">
    <property type="term" value="C:cytoplasm"/>
    <property type="evidence" value="ECO:0007669"/>
    <property type="project" value="TreeGrafter"/>
</dbReference>
<dbReference type="InterPro" id="IPR017853">
    <property type="entry name" value="GH"/>
</dbReference>
<proteinExistence type="inferred from homology"/>
<name>A0A8X8BRP2_POLSE</name>
<dbReference type="Pfam" id="PF16499">
    <property type="entry name" value="Melibiase_2"/>
    <property type="match status" value="1"/>
</dbReference>
<evidence type="ECO:0000313" key="8">
    <source>
        <dbReference type="EMBL" id="KAG2464489.1"/>
    </source>
</evidence>
<keyword evidence="9" id="KW-1185">Reference proteome</keyword>
<keyword evidence="3 6" id="KW-1015">Disulfide bond</keyword>
<feature type="domain" description="Alpha galactosidase A C-terminal" evidence="7">
    <location>
        <begin position="258"/>
        <end position="295"/>
    </location>
</feature>
<keyword evidence="4" id="KW-0325">Glycoprotein</keyword>
<dbReference type="GO" id="GO:0009311">
    <property type="term" value="P:oligosaccharide metabolic process"/>
    <property type="evidence" value="ECO:0007669"/>
    <property type="project" value="TreeGrafter"/>
</dbReference>
<evidence type="ECO:0000313" key="9">
    <source>
        <dbReference type="Proteomes" id="UP000886611"/>
    </source>
</evidence>
<feature type="non-terminal residue" evidence="8">
    <location>
        <position position="391"/>
    </location>
</feature>
<dbReference type="Gene3D" id="2.60.40.1180">
    <property type="entry name" value="Golgi alpha-mannosidase II"/>
    <property type="match status" value="1"/>
</dbReference>
<evidence type="ECO:0000256" key="3">
    <source>
        <dbReference type="ARBA" id="ARBA00023157"/>
    </source>
</evidence>
<dbReference type="InterPro" id="IPR013785">
    <property type="entry name" value="Aldolase_TIM"/>
</dbReference>
<comment type="subunit">
    <text evidence="6">Homodimer.</text>
</comment>
<dbReference type="InterPro" id="IPR002241">
    <property type="entry name" value="Glyco_hydro_27"/>
</dbReference>
<gene>
    <name evidence="8" type="primary">Gla</name>
    <name evidence="8" type="ORF">GTO96_0002826</name>
</gene>
<comment type="similarity">
    <text evidence="1 6">Belongs to the glycosyl hydrolase 27 family.</text>
</comment>
<reference evidence="8 9" key="1">
    <citation type="journal article" date="2021" name="Cell">
        <title>Tracing the genetic footprints of vertebrate landing in non-teleost ray-finned fishes.</title>
        <authorList>
            <person name="Bi X."/>
            <person name="Wang K."/>
            <person name="Yang L."/>
            <person name="Pan H."/>
            <person name="Jiang H."/>
            <person name="Wei Q."/>
            <person name="Fang M."/>
            <person name="Yu H."/>
            <person name="Zhu C."/>
            <person name="Cai Y."/>
            <person name="He Y."/>
            <person name="Gan X."/>
            <person name="Zeng H."/>
            <person name="Yu D."/>
            <person name="Zhu Y."/>
            <person name="Jiang H."/>
            <person name="Qiu Q."/>
            <person name="Yang H."/>
            <person name="Zhang Y.E."/>
            <person name="Wang W."/>
            <person name="Zhu M."/>
            <person name="He S."/>
            <person name="Zhang G."/>
        </authorList>
    </citation>
    <scope>NUCLEOTIDE SEQUENCE [LARGE SCALE GENOMIC DNA]</scope>
    <source>
        <strain evidence="8">Bchr_013</strain>
    </source>
</reference>
<evidence type="ECO:0000256" key="6">
    <source>
        <dbReference type="RuleBase" id="RU361168"/>
    </source>
</evidence>
<dbReference type="PRINTS" id="PR00740">
    <property type="entry name" value="GLHYDRLASE27"/>
</dbReference>
<feature type="non-terminal residue" evidence="8">
    <location>
        <position position="1"/>
    </location>
</feature>
<keyword evidence="2 6" id="KW-0378">Hydrolase</keyword>
<dbReference type="PANTHER" id="PTHR11452:SF14">
    <property type="entry name" value="ALPHA-GALACTOSIDASE A"/>
    <property type="match status" value="1"/>
</dbReference>
<dbReference type="GO" id="GO:0004557">
    <property type="term" value="F:alpha-galactosidase activity"/>
    <property type="evidence" value="ECO:0007669"/>
    <property type="project" value="TreeGrafter"/>
</dbReference>
<sequence length="391" mass="43822">MGCWLRPEGPQARKVVEQEACEGLVNAMPSSLAQQVRRYPYKDMPGLLEVLECQLAVHSKGLKLGIYQDVGNRTCAGYPGSYGHYDIDAQTFAEWEVDLLKFDGCNFINLDILVEGYKNMSKALIKTGRNITFSCEWPLYLWPFHTPNYTDIREHCNQWRNSGDVFDSWQSVTGIIDWTVNHQHVIVPFAGPGAWNDPDMLVIGNFGLSPDQQVSQMIIWAMMAAPLLMSNDLRYIDPKAKALLQNKNIIAINQDPLGKQGYRIASVNNFDVWERPLSGDRYAFAVTNRYDLGGRAEQDDTIASPRCDDGVAGAHVTVRACSAVREVVDSLQSLYLEDHRGPEEEGLEDVSPLWEDLAQQITRLEEKIREVAKCAGAKQPCGLASAAPRRK</sequence>
<dbReference type="Pfam" id="PF17450">
    <property type="entry name" value="Melibiase_2_C"/>
    <property type="match status" value="1"/>
</dbReference>
<organism evidence="8 9">
    <name type="scientific">Polypterus senegalus</name>
    <name type="common">Senegal bichir</name>
    <dbReference type="NCBI Taxonomy" id="55291"/>
    <lineage>
        <taxon>Eukaryota</taxon>
        <taxon>Metazoa</taxon>
        <taxon>Chordata</taxon>
        <taxon>Craniata</taxon>
        <taxon>Vertebrata</taxon>
        <taxon>Euteleostomi</taxon>
        <taxon>Actinopterygii</taxon>
        <taxon>Polypteriformes</taxon>
        <taxon>Polypteridae</taxon>
        <taxon>Polypterus</taxon>
    </lineage>
</organism>
<dbReference type="Proteomes" id="UP000886611">
    <property type="component" value="Unassembled WGS sequence"/>
</dbReference>